<organism evidence="1 2">
    <name type="scientific">Novosphingobium chloroacetimidivorans</name>
    <dbReference type="NCBI Taxonomy" id="1428314"/>
    <lineage>
        <taxon>Bacteria</taxon>
        <taxon>Pseudomonadati</taxon>
        <taxon>Pseudomonadota</taxon>
        <taxon>Alphaproteobacteria</taxon>
        <taxon>Sphingomonadales</taxon>
        <taxon>Sphingomonadaceae</taxon>
        <taxon>Novosphingobium</taxon>
    </lineage>
</organism>
<evidence type="ECO:0000313" key="2">
    <source>
        <dbReference type="Proteomes" id="UP000555448"/>
    </source>
</evidence>
<protein>
    <recommendedName>
        <fullName evidence="3">DUF2793 domain-containing protein</fullName>
    </recommendedName>
</protein>
<dbReference type="Pfam" id="PF10983">
    <property type="entry name" value="DUF2793"/>
    <property type="match status" value="1"/>
</dbReference>
<sequence>MPDALDFTATTARHGLPLLFAAQAQKEVFHNEALARIDALMHAAIEGESTEPPTIAPDGQSWLVAPAATGEWAGHDHAIAMRQAGQWLFAAPVPGMRVYDQTSGQFALFSDGWQKAAAIPEPSGGLMVDSEARAAIGALLLALRASGLLPPA</sequence>
<reference evidence="1 2" key="1">
    <citation type="submission" date="2020-08" db="EMBL/GenBank/DDBJ databases">
        <title>Functional genomics of gut bacteria from endangered species of beetles.</title>
        <authorList>
            <person name="Carlos-Shanley C."/>
        </authorList>
    </citation>
    <scope>NUCLEOTIDE SEQUENCE [LARGE SCALE GENOMIC DNA]</scope>
    <source>
        <strain evidence="1 2">S00245</strain>
    </source>
</reference>
<keyword evidence="2" id="KW-1185">Reference proteome</keyword>
<dbReference type="AlphaFoldDB" id="A0A7W7KCQ5"/>
<dbReference type="InterPro" id="IPR021251">
    <property type="entry name" value="DUF2793"/>
</dbReference>
<evidence type="ECO:0000313" key="1">
    <source>
        <dbReference type="EMBL" id="MBB4860041.1"/>
    </source>
</evidence>
<evidence type="ECO:0008006" key="3">
    <source>
        <dbReference type="Google" id="ProtNLM"/>
    </source>
</evidence>
<comment type="caution">
    <text evidence="1">The sequence shown here is derived from an EMBL/GenBank/DDBJ whole genome shotgun (WGS) entry which is preliminary data.</text>
</comment>
<proteinExistence type="predicted"/>
<gene>
    <name evidence="1" type="ORF">HNO88_003379</name>
</gene>
<accession>A0A7W7KCQ5</accession>
<dbReference type="RefSeq" id="WP_184248063.1">
    <property type="nucleotide sequence ID" value="NZ_JACHLR010000016.1"/>
</dbReference>
<dbReference type="EMBL" id="JACHLR010000016">
    <property type="protein sequence ID" value="MBB4860041.1"/>
    <property type="molecule type" value="Genomic_DNA"/>
</dbReference>
<dbReference type="Proteomes" id="UP000555448">
    <property type="component" value="Unassembled WGS sequence"/>
</dbReference>
<name>A0A7W7KCQ5_9SPHN</name>